<dbReference type="Gene3D" id="1.20.1050.10">
    <property type="match status" value="1"/>
</dbReference>
<dbReference type="PROSITE" id="PS50405">
    <property type="entry name" value="GST_CTER"/>
    <property type="match status" value="1"/>
</dbReference>
<dbReference type="SUPFAM" id="SSF52833">
    <property type="entry name" value="Thioredoxin-like"/>
    <property type="match status" value="1"/>
</dbReference>
<reference evidence="3 4" key="1">
    <citation type="submission" date="2023-04" db="EMBL/GenBank/DDBJ databases">
        <title>Genome of Basidiobolus ranarum AG-B5.</title>
        <authorList>
            <person name="Stajich J.E."/>
            <person name="Carter-House D."/>
            <person name="Gryganskyi A."/>
        </authorList>
    </citation>
    <scope>NUCLEOTIDE SEQUENCE [LARGE SCALE GENOMIC DNA]</scope>
    <source>
        <strain evidence="3 4">AG-B5</strain>
    </source>
</reference>
<dbReference type="Pfam" id="PF13417">
    <property type="entry name" value="GST_N_3"/>
    <property type="match status" value="1"/>
</dbReference>
<name>A0ABR2W6W1_9FUNG</name>
<dbReference type="PROSITE" id="PS50404">
    <property type="entry name" value="GST_NTER"/>
    <property type="match status" value="1"/>
</dbReference>
<sequence length="220" mass="24907">MANIVLVGNPISTFTRTIALGLHEKGLSFVQEPALPHSEEAKAHHPLGLIPTFSHNNLWLFESMAIANYIENAFQDKQKLRPSRDNLELNAKLDRWISFISQYVFNRVEKGVVKPRMSLQNEGKSENDIKDSIKDGVEDMNEVLKIVEDMLDATGPFIMGKELTWADLYLIPPLSDLSVVPEGKFLLSDGDYPKLRAWYQNIIKRDSFSKTFEGTVASKL</sequence>
<feature type="domain" description="GST C-terminal" evidence="2">
    <location>
        <begin position="86"/>
        <end position="220"/>
    </location>
</feature>
<evidence type="ECO:0000259" key="2">
    <source>
        <dbReference type="PROSITE" id="PS50405"/>
    </source>
</evidence>
<proteinExistence type="predicted"/>
<dbReference type="Proteomes" id="UP001479436">
    <property type="component" value="Unassembled WGS sequence"/>
</dbReference>
<dbReference type="CDD" id="cd00299">
    <property type="entry name" value="GST_C_family"/>
    <property type="match status" value="1"/>
</dbReference>
<dbReference type="SUPFAM" id="SSF47616">
    <property type="entry name" value="GST C-terminal domain-like"/>
    <property type="match status" value="1"/>
</dbReference>
<dbReference type="EMBL" id="JASJQH010006985">
    <property type="protein sequence ID" value="KAK9721286.1"/>
    <property type="molecule type" value="Genomic_DNA"/>
</dbReference>
<dbReference type="InterPro" id="IPR004045">
    <property type="entry name" value="Glutathione_S-Trfase_N"/>
</dbReference>
<organism evidence="3 4">
    <name type="scientific">Basidiobolus ranarum</name>
    <dbReference type="NCBI Taxonomy" id="34480"/>
    <lineage>
        <taxon>Eukaryota</taxon>
        <taxon>Fungi</taxon>
        <taxon>Fungi incertae sedis</taxon>
        <taxon>Zoopagomycota</taxon>
        <taxon>Entomophthoromycotina</taxon>
        <taxon>Basidiobolomycetes</taxon>
        <taxon>Basidiobolales</taxon>
        <taxon>Basidiobolaceae</taxon>
        <taxon>Basidiobolus</taxon>
    </lineage>
</organism>
<dbReference type="SFLD" id="SFLDG00358">
    <property type="entry name" value="Main_(cytGST)"/>
    <property type="match status" value="1"/>
</dbReference>
<feature type="domain" description="GST N-terminal" evidence="1">
    <location>
        <begin position="2"/>
        <end position="78"/>
    </location>
</feature>
<evidence type="ECO:0000313" key="3">
    <source>
        <dbReference type="EMBL" id="KAK9721286.1"/>
    </source>
</evidence>
<dbReference type="InterPro" id="IPR036282">
    <property type="entry name" value="Glutathione-S-Trfase_C_sf"/>
</dbReference>
<evidence type="ECO:0000313" key="4">
    <source>
        <dbReference type="Proteomes" id="UP001479436"/>
    </source>
</evidence>
<dbReference type="Gene3D" id="3.40.30.10">
    <property type="entry name" value="Glutaredoxin"/>
    <property type="match status" value="1"/>
</dbReference>
<comment type="caution">
    <text evidence="3">The sequence shown here is derived from an EMBL/GenBank/DDBJ whole genome shotgun (WGS) entry which is preliminary data.</text>
</comment>
<dbReference type="PANTHER" id="PTHR43968">
    <property type="match status" value="1"/>
</dbReference>
<gene>
    <name evidence="3" type="ORF">K7432_003550</name>
</gene>
<dbReference type="InterPro" id="IPR040079">
    <property type="entry name" value="Glutathione_S-Trfase"/>
</dbReference>
<dbReference type="InterPro" id="IPR050983">
    <property type="entry name" value="GST_Omega/HSP26"/>
</dbReference>
<protein>
    <recommendedName>
        <fullName evidence="5">Glutathione S-transferase</fullName>
    </recommendedName>
</protein>
<evidence type="ECO:0008006" key="5">
    <source>
        <dbReference type="Google" id="ProtNLM"/>
    </source>
</evidence>
<keyword evidence="4" id="KW-1185">Reference proteome</keyword>
<dbReference type="SFLD" id="SFLDS00019">
    <property type="entry name" value="Glutathione_Transferase_(cytos"/>
    <property type="match status" value="1"/>
</dbReference>
<accession>A0ABR2W6W1</accession>
<dbReference type="Pfam" id="PF13410">
    <property type="entry name" value="GST_C_2"/>
    <property type="match status" value="1"/>
</dbReference>
<dbReference type="InterPro" id="IPR036249">
    <property type="entry name" value="Thioredoxin-like_sf"/>
</dbReference>
<evidence type="ECO:0000259" key="1">
    <source>
        <dbReference type="PROSITE" id="PS50404"/>
    </source>
</evidence>
<dbReference type="PANTHER" id="PTHR43968:SF6">
    <property type="entry name" value="GLUTATHIONE S-TRANSFERASE OMEGA"/>
    <property type="match status" value="1"/>
</dbReference>
<dbReference type="InterPro" id="IPR010987">
    <property type="entry name" value="Glutathione-S-Trfase_C-like"/>
</dbReference>